<organism evidence="3 4">
    <name type="scientific">Desulfonema magnum</name>
    <dbReference type="NCBI Taxonomy" id="45655"/>
    <lineage>
        <taxon>Bacteria</taxon>
        <taxon>Pseudomonadati</taxon>
        <taxon>Thermodesulfobacteriota</taxon>
        <taxon>Desulfobacteria</taxon>
        <taxon>Desulfobacterales</taxon>
        <taxon>Desulfococcaceae</taxon>
        <taxon>Desulfonema</taxon>
    </lineage>
</organism>
<dbReference type="GO" id="GO:0006508">
    <property type="term" value="P:proteolysis"/>
    <property type="evidence" value="ECO:0007669"/>
    <property type="project" value="InterPro"/>
</dbReference>
<dbReference type="Pfam" id="PF00112">
    <property type="entry name" value="Peptidase_C1"/>
    <property type="match status" value="1"/>
</dbReference>
<evidence type="ECO:0000313" key="3">
    <source>
        <dbReference type="EMBL" id="QTA84251.1"/>
    </source>
</evidence>
<evidence type="ECO:0000259" key="2">
    <source>
        <dbReference type="SMART" id="SM00645"/>
    </source>
</evidence>
<dbReference type="EMBL" id="CP061800">
    <property type="protein sequence ID" value="QTA84251.1"/>
    <property type="molecule type" value="Genomic_DNA"/>
</dbReference>
<gene>
    <name evidence="3" type="ORF">dnm_002450</name>
</gene>
<dbReference type="InterPro" id="IPR038765">
    <property type="entry name" value="Papain-like_cys_pep_sf"/>
</dbReference>
<reference evidence="3" key="1">
    <citation type="journal article" date="2021" name="Microb. Physiol.">
        <title>Proteogenomic Insights into the Physiology of Marine, Sulfate-Reducing, Filamentous Desulfonema limicola and Desulfonema magnum.</title>
        <authorList>
            <person name="Schnaars V."/>
            <person name="Wohlbrand L."/>
            <person name="Scheve S."/>
            <person name="Hinrichs C."/>
            <person name="Reinhardt R."/>
            <person name="Rabus R."/>
        </authorList>
    </citation>
    <scope>NUCLEOTIDE SEQUENCE</scope>
    <source>
        <strain evidence="3">4be13</strain>
    </source>
</reference>
<dbReference type="SMART" id="SM00645">
    <property type="entry name" value="Pept_C1"/>
    <property type="match status" value="1"/>
</dbReference>
<sequence length="307" mass="34416">MLTAYEKVNLPETNEIVGTGWMAPLPDFRDRTEDHPEIAPMVKTLGVSPAASLPTKTDLRRWCSPIENQGNLGSCTAHAGVGIAEYYENRAFGRHIDGSRLFVYKTTRNLMGVVGDTGAWMRTTMGALAICGVPPEKYWPYTTKKNPGPAGERTFDDEPSNFVYAIAENFEALSYFRHDPQGVPADRVLGNVKRFLAYGIPSMLGFYGFRSFNYTNVPGGIPYPCPGEHAIWGHAIVAVGYDDDMKIKNTKCNKETKGAFLIRNSWGTGWGDKGYGWLPYEYVLKRLALDFWSLLRMEWVNTRQFGL</sequence>
<dbReference type="GO" id="GO:0008234">
    <property type="term" value="F:cysteine-type peptidase activity"/>
    <property type="evidence" value="ECO:0007669"/>
    <property type="project" value="InterPro"/>
</dbReference>
<dbReference type="Gene3D" id="3.90.70.10">
    <property type="entry name" value="Cysteine proteinases"/>
    <property type="match status" value="1"/>
</dbReference>
<dbReference type="SUPFAM" id="SSF54001">
    <property type="entry name" value="Cysteine proteinases"/>
    <property type="match status" value="1"/>
</dbReference>
<accession>A0A975GK20</accession>
<name>A0A975GK20_9BACT</name>
<dbReference type="CDD" id="cd02619">
    <property type="entry name" value="Peptidase_C1"/>
    <property type="match status" value="1"/>
</dbReference>
<dbReference type="PANTHER" id="PTHR12411">
    <property type="entry name" value="CYSTEINE PROTEASE FAMILY C1-RELATED"/>
    <property type="match status" value="1"/>
</dbReference>
<protein>
    <submittedName>
        <fullName evidence="3">Peptidase family protein, C1A-like</fullName>
    </submittedName>
</protein>
<dbReference type="InterPro" id="IPR000668">
    <property type="entry name" value="Peptidase_C1A_C"/>
</dbReference>
<dbReference type="RefSeq" id="WP_207680825.1">
    <property type="nucleotide sequence ID" value="NZ_CP061800.1"/>
</dbReference>
<evidence type="ECO:0000313" key="4">
    <source>
        <dbReference type="Proteomes" id="UP000663722"/>
    </source>
</evidence>
<proteinExistence type="inferred from homology"/>
<dbReference type="KEGG" id="dmm:dnm_002450"/>
<comment type="similarity">
    <text evidence="1">Belongs to the peptidase C1 family.</text>
</comment>
<evidence type="ECO:0000256" key="1">
    <source>
        <dbReference type="ARBA" id="ARBA00008455"/>
    </source>
</evidence>
<feature type="domain" description="Peptidase C1A papain C-terminal" evidence="2">
    <location>
        <begin position="53"/>
        <end position="284"/>
    </location>
</feature>
<keyword evidence="4" id="KW-1185">Reference proteome</keyword>
<dbReference type="InterPro" id="IPR013128">
    <property type="entry name" value="Peptidase_C1A"/>
</dbReference>
<dbReference type="AlphaFoldDB" id="A0A975GK20"/>
<dbReference type="Proteomes" id="UP000663722">
    <property type="component" value="Chromosome"/>
</dbReference>